<dbReference type="Pfam" id="PF02646">
    <property type="entry name" value="RmuC"/>
    <property type="match status" value="1"/>
</dbReference>
<evidence type="ECO:0000256" key="6">
    <source>
        <dbReference type="SAM" id="Phobius"/>
    </source>
</evidence>
<evidence type="ECO:0000313" key="8">
    <source>
        <dbReference type="Proteomes" id="UP001597389"/>
    </source>
</evidence>
<comment type="function">
    <text evidence="1">Involved in DNA recombination.</text>
</comment>
<evidence type="ECO:0000256" key="3">
    <source>
        <dbReference type="ARBA" id="ARBA00023054"/>
    </source>
</evidence>
<feature type="transmembrane region" description="Helical" evidence="6">
    <location>
        <begin position="20"/>
        <end position="38"/>
    </location>
</feature>
<keyword evidence="6" id="KW-0812">Transmembrane</keyword>
<keyword evidence="6" id="KW-1133">Transmembrane helix</keyword>
<evidence type="ECO:0000313" key="7">
    <source>
        <dbReference type="EMBL" id="MFD2159215.1"/>
    </source>
</evidence>
<dbReference type="Proteomes" id="UP001597389">
    <property type="component" value="Unassembled WGS sequence"/>
</dbReference>
<keyword evidence="4" id="KW-0233">DNA recombination</keyword>
<comment type="caution">
    <text evidence="7">The sequence shown here is derived from an EMBL/GenBank/DDBJ whole genome shotgun (WGS) entry which is preliminary data.</text>
</comment>
<name>A0ABW4ZBD7_9BACT</name>
<evidence type="ECO:0000256" key="5">
    <source>
        <dbReference type="SAM" id="Coils"/>
    </source>
</evidence>
<keyword evidence="3 5" id="KW-0175">Coiled coil</keyword>
<dbReference type="RefSeq" id="WP_377088586.1">
    <property type="nucleotide sequence ID" value="NZ_JBHSJL010000014.1"/>
</dbReference>
<gene>
    <name evidence="7" type="primary">rmuC</name>
    <name evidence="7" type="ORF">ACFSW8_09925</name>
</gene>
<evidence type="ECO:0000256" key="2">
    <source>
        <dbReference type="ARBA" id="ARBA00009840"/>
    </source>
</evidence>
<dbReference type="InterPro" id="IPR003798">
    <property type="entry name" value="DNA_recombination_RmuC"/>
</dbReference>
<protein>
    <submittedName>
        <fullName evidence="7">DNA recombination protein RmuC</fullName>
    </submittedName>
</protein>
<dbReference type="EMBL" id="JBHUJB010000040">
    <property type="protein sequence ID" value="MFD2159215.1"/>
    <property type="molecule type" value="Genomic_DNA"/>
</dbReference>
<evidence type="ECO:0000256" key="1">
    <source>
        <dbReference type="ARBA" id="ARBA00003416"/>
    </source>
</evidence>
<proteinExistence type="inferred from homology"/>
<keyword evidence="6" id="KW-0472">Membrane</keyword>
<keyword evidence="8" id="KW-1185">Reference proteome</keyword>
<organism evidence="7 8">
    <name type="scientific">Rubritalea tangerina</name>
    <dbReference type="NCBI Taxonomy" id="430798"/>
    <lineage>
        <taxon>Bacteria</taxon>
        <taxon>Pseudomonadati</taxon>
        <taxon>Verrucomicrobiota</taxon>
        <taxon>Verrucomicrobiia</taxon>
        <taxon>Verrucomicrobiales</taxon>
        <taxon>Rubritaleaceae</taxon>
        <taxon>Rubritalea</taxon>
    </lineage>
</organism>
<dbReference type="PANTHER" id="PTHR30563:SF0">
    <property type="entry name" value="DNA RECOMBINATION PROTEIN RMUC"/>
    <property type="match status" value="1"/>
</dbReference>
<reference evidence="8" key="1">
    <citation type="journal article" date="2019" name="Int. J. Syst. Evol. Microbiol.">
        <title>The Global Catalogue of Microorganisms (GCM) 10K type strain sequencing project: providing services to taxonomists for standard genome sequencing and annotation.</title>
        <authorList>
            <consortium name="The Broad Institute Genomics Platform"/>
            <consortium name="The Broad Institute Genome Sequencing Center for Infectious Disease"/>
            <person name="Wu L."/>
            <person name="Ma J."/>
        </authorList>
    </citation>
    <scope>NUCLEOTIDE SEQUENCE [LARGE SCALE GENOMIC DNA]</scope>
    <source>
        <strain evidence="8">CCUG 57942</strain>
    </source>
</reference>
<feature type="coiled-coil region" evidence="5">
    <location>
        <begin position="57"/>
        <end position="119"/>
    </location>
</feature>
<evidence type="ECO:0000256" key="4">
    <source>
        <dbReference type="ARBA" id="ARBA00023172"/>
    </source>
</evidence>
<accession>A0ABW4ZBD7</accession>
<dbReference type="PANTHER" id="PTHR30563">
    <property type="entry name" value="DNA RECOMBINATION PROTEIN RMUC"/>
    <property type="match status" value="1"/>
</dbReference>
<comment type="similarity">
    <text evidence="2">Belongs to the RmuC family.</text>
</comment>
<sequence length="526" mass="57485">MKMTPEMCAMLGADVSPEMWAIVGVVAVVVAVVVGLLASSGKKAAVSAIEGKLEGLLAAEKTRADELDRRLKDVEKDNTALKVKEADLMSTEAGLRAKLEAEQKLLKQKEELLAKAEQKFTDTFKALSQDALKASQEQFLQLAKTSFKAQQDSAKVDMDKRVEAVERMVKPINASLEKAQTQAQELEKAREGAYTSLREQVRHMQETHLGLQKETSQLVKALRQPTGRGQWGEMQLRRVVEMSGMQEHCDFETQTTTTTDEGKKLRPDLIVKLPGGQHIIVDSKAPMDAYLDAVEADDEAVKEVALARHAAQVRTHIQQLSSKKYQDQFETSPEFVVLFLPSEAFFSAALAQDSSLIEKGVDQGVILATPTTLIALLRAVAYGWRQEALAQNAQEISGVGQELYERLSKFTEHVDKLGKSLGTTVNHFNNAVGSLDSRVLVSARKFEELGTAPEQTRLTDAGPCEKMVRETKVVTPSLTVQEAEMQEAAEAMDALEPAAGFGDFASVVSGDTEFEGFTAEGEGDGI</sequence>